<feature type="region of interest" description="Disordered" evidence="1">
    <location>
        <begin position="1"/>
        <end position="21"/>
    </location>
</feature>
<dbReference type="AlphaFoldDB" id="A0A5K7YXA5"/>
<keyword evidence="3" id="KW-1185">Reference proteome</keyword>
<dbReference type="Proteomes" id="UP000427769">
    <property type="component" value="Chromosome"/>
</dbReference>
<evidence type="ECO:0000313" key="2">
    <source>
        <dbReference type="EMBL" id="BBO73035.1"/>
    </source>
</evidence>
<evidence type="ECO:0000313" key="3">
    <source>
        <dbReference type="Proteomes" id="UP000427769"/>
    </source>
</evidence>
<evidence type="ECO:0000256" key="1">
    <source>
        <dbReference type="SAM" id="MobiDB-lite"/>
    </source>
</evidence>
<accession>A0A5K7YXA5</accession>
<dbReference type="EMBL" id="AP021875">
    <property type="protein sequence ID" value="BBO73035.1"/>
    <property type="molecule type" value="Genomic_DNA"/>
</dbReference>
<feature type="region of interest" description="Disordered" evidence="1">
    <location>
        <begin position="44"/>
        <end position="72"/>
    </location>
</feature>
<sequence>MAASVTRFDNQVEPSLVQSPPAGAVVETAKRDCRFVCLSLESRSERPLQKRGLQAAPRNPNGSEKIKWGMTS</sequence>
<name>A0A5K7YXA5_9BACT</name>
<feature type="compositionally biased region" description="Polar residues" evidence="1">
    <location>
        <begin position="7"/>
        <end position="18"/>
    </location>
</feature>
<gene>
    <name evidence="2" type="ORF">DSCW_04520</name>
</gene>
<organism evidence="2 3">
    <name type="scientific">Desulfosarcina widdelii</name>
    <dbReference type="NCBI Taxonomy" id="947919"/>
    <lineage>
        <taxon>Bacteria</taxon>
        <taxon>Pseudomonadati</taxon>
        <taxon>Thermodesulfobacteriota</taxon>
        <taxon>Desulfobacteria</taxon>
        <taxon>Desulfobacterales</taxon>
        <taxon>Desulfosarcinaceae</taxon>
        <taxon>Desulfosarcina</taxon>
    </lineage>
</organism>
<reference evidence="2 3" key="1">
    <citation type="submission" date="2019-11" db="EMBL/GenBank/DDBJ databases">
        <title>Comparative genomics of hydrocarbon-degrading Desulfosarcina strains.</title>
        <authorList>
            <person name="Watanabe M."/>
            <person name="Kojima H."/>
            <person name="Fukui M."/>
        </authorList>
    </citation>
    <scope>NUCLEOTIDE SEQUENCE [LARGE SCALE GENOMIC DNA]</scope>
    <source>
        <strain evidence="2 3">PP31</strain>
    </source>
</reference>
<protein>
    <submittedName>
        <fullName evidence="2">Uncharacterized protein</fullName>
    </submittedName>
</protein>
<dbReference type="RefSeq" id="WP_155302178.1">
    <property type="nucleotide sequence ID" value="NZ_AP021875.1"/>
</dbReference>
<dbReference type="KEGG" id="dwd:DSCW_04520"/>
<proteinExistence type="predicted"/>